<name>A0A6J3LS72_9PEZI</name>
<dbReference type="RefSeq" id="XP_033455175.1">
    <property type="nucleotide sequence ID" value="XM_033599060.1"/>
</dbReference>
<protein>
    <submittedName>
        <fullName evidence="2">Uncharacterized protein</fullName>
    </submittedName>
</protein>
<dbReference type="AlphaFoldDB" id="A0A6J3LS72"/>
<reference evidence="2" key="3">
    <citation type="submission" date="2025-08" db="UniProtKB">
        <authorList>
            <consortium name="RefSeq"/>
        </authorList>
    </citation>
    <scope>IDENTIFICATION</scope>
    <source>
        <strain evidence="2">CBS 342.82</strain>
    </source>
</reference>
<reference evidence="2" key="2">
    <citation type="submission" date="2020-04" db="EMBL/GenBank/DDBJ databases">
        <authorList>
            <consortium name="NCBI Genome Project"/>
        </authorList>
    </citation>
    <scope>NUCLEOTIDE SEQUENCE</scope>
    <source>
        <strain evidence="2">CBS 342.82</strain>
    </source>
</reference>
<organism evidence="2">
    <name type="scientific">Dissoconium aciculare CBS 342.82</name>
    <dbReference type="NCBI Taxonomy" id="1314786"/>
    <lineage>
        <taxon>Eukaryota</taxon>
        <taxon>Fungi</taxon>
        <taxon>Dikarya</taxon>
        <taxon>Ascomycota</taxon>
        <taxon>Pezizomycotina</taxon>
        <taxon>Dothideomycetes</taxon>
        <taxon>Dothideomycetidae</taxon>
        <taxon>Mycosphaerellales</taxon>
        <taxon>Dissoconiaceae</taxon>
        <taxon>Dissoconium</taxon>
    </lineage>
</organism>
<evidence type="ECO:0000313" key="2">
    <source>
        <dbReference type="RefSeq" id="XP_033455175.1"/>
    </source>
</evidence>
<reference evidence="2" key="1">
    <citation type="submission" date="2020-01" db="EMBL/GenBank/DDBJ databases">
        <authorList>
            <consortium name="DOE Joint Genome Institute"/>
            <person name="Haridas S."/>
            <person name="Albert R."/>
            <person name="Binder M."/>
            <person name="Bloem J."/>
            <person name="Labutti K."/>
            <person name="Salamov A."/>
            <person name="Andreopoulos B."/>
            <person name="Baker S.E."/>
            <person name="Barry K."/>
            <person name="Bills G."/>
            <person name="Bluhm B.H."/>
            <person name="Cannon C."/>
            <person name="Castanera R."/>
            <person name="Culley D.E."/>
            <person name="Daum C."/>
            <person name="Ezra D."/>
            <person name="Gonzalez J.B."/>
            <person name="Henrissat B."/>
            <person name="Kuo A."/>
            <person name="Liang C."/>
            <person name="Lipzen A."/>
            <person name="Lutzoni F."/>
            <person name="Magnuson J."/>
            <person name="Mondo S."/>
            <person name="Nolan M."/>
            <person name="Ohm R."/>
            <person name="Pangilinan J."/>
            <person name="Park H.-J."/>
            <person name="Ramirez L."/>
            <person name="Alfaro M."/>
            <person name="Sun H."/>
            <person name="Tritt A."/>
            <person name="Yoshinaga Y."/>
            <person name="Zwiers L.-H."/>
            <person name="Turgeon B.G."/>
            <person name="Goodwin S.B."/>
            <person name="Spatafora J.W."/>
            <person name="Crous P.W."/>
            <person name="Grigoriev I.V."/>
        </authorList>
    </citation>
    <scope>NUCLEOTIDE SEQUENCE</scope>
    <source>
        <strain evidence="2">CBS 342.82</strain>
    </source>
</reference>
<dbReference type="Proteomes" id="UP000504637">
    <property type="component" value="Unplaced"/>
</dbReference>
<gene>
    <name evidence="2" type="ORF">K489DRAFT_133455</name>
</gene>
<proteinExistence type="predicted"/>
<sequence>MRPSGATELATSSFLKLALAGTIRYGSSSLKIVRGGRWQSVRSVVTAHRHPPLSRDVAQPLYRRTGDMRKGCLHADAAKIV</sequence>
<keyword evidence="1" id="KW-1185">Reference proteome</keyword>
<dbReference type="GeneID" id="54356859"/>
<evidence type="ECO:0000313" key="1">
    <source>
        <dbReference type="Proteomes" id="UP000504637"/>
    </source>
</evidence>
<accession>A0A6J3LS72</accession>